<name>A0ABU8BTJ4_9RHOB</name>
<dbReference type="Pfam" id="PF00149">
    <property type="entry name" value="Metallophos"/>
    <property type="match status" value="1"/>
</dbReference>
<dbReference type="RefSeq" id="WP_335421529.1">
    <property type="nucleotide sequence ID" value="NZ_JBALHR010000003.1"/>
</dbReference>
<reference evidence="6" key="1">
    <citation type="submission" date="2024-02" db="EMBL/GenBank/DDBJ databases">
        <title>Genome sequences of strain Gemmobacter sp. JM10B15.</title>
        <authorList>
            <person name="Zhang M."/>
        </authorList>
    </citation>
    <scope>NUCLEOTIDE SEQUENCE</scope>
    <source>
        <strain evidence="6">JM10B15</strain>
    </source>
</reference>
<evidence type="ECO:0000256" key="1">
    <source>
        <dbReference type="ARBA" id="ARBA00022723"/>
    </source>
</evidence>
<keyword evidence="2" id="KW-0378">Hydrolase</keyword>
<dbReference type="SUPFAM" id="SSF56300">
    <property type="entry name" value="Metallo-dependent phosphatases"/>
    <property type="match status" value="1"/>
</dbReference>
<dbReference type="InterPro" id="IPR029052">
    <property type="entry name" value="Metallo-depent_PP-like"/>
</dbReference>
<gene>
    <name evidence="6" type="ORF">V6590_07650</name>
</gene>
<feature type="domain" description="Calcineurin-like phosphoesterase" evidence="5">
    <location>
        <begin position="8"/>
        <end position="193"/>
    </location>
</feature>
<dbReference type="Proteomes" id="UP001431963">
    <property type="component" value="Unassembled WGS sequence"/>
</dbReference>
<dbReference type="InterPro" id="IPR050884">
    <property type="entry name" value="CNP_phosphodiesterase-III"/>
</dbReference>
<evidence type="ECO:0000313" key="7">
    <source>
        <dbReference type="Proteomes" id="UP001431963"/>
    </source>
</evidence>
<sequence>MSVAGRTRLVHLSDLHFGATDPAMHAPLAAAVRDLSPDLIVVSGDLTQRARAVQFAQARVFLHSLGAPVLAVPGNHDMPLHRPLTRLLCPFRAWDRGWSPEREPAWQNDRVIVVGMNTADPFAWRRGVIRRGQLNRLGTRLASAGNRIKVVVMHHPLEHLPGEDQPLMRGASQALATLPGLGAQVVLSGHLHVSHIAPFATAPGLLSLQAGTALSHRRRSEANAFNVLDLVPGGITAQIWRADAKGHFGPAAPGQDFALG</sequence>
<keyword evidence="3" id="KW-0408">Iron</keyword>
<proteinExistence type="inferred from homology"/>
<organism evidence="6 7">
    <name type="scientific">Gemmobacter denitrificans</name>
    <dbReference type="NCBI Taxonomy" id="3123040"/>
    <lineage>
        <taxon>Bacteria</taxon>
        <taxon>Pseudomonadati</taxon>
        <taxon>Pseudomonadota</taxon>
        <taxon>Alphaproteobacteria</taxon>
        <taxon>Rhodobacterales</taxon>
        <taxon>Paracoccaceae</taxon>
        <taxon>Gemmobacter</taxon>
    </lineage>
</organism>
<evidence type="ECO:0000259" key="5">
    <source>
        <dbReference type="Pfam" id="PF00149"/>
    </source>
</evidence>
<comment type="similarity">
    <text evidence="4">Belongs to the cyclic nucleotide phosphodiesterase class-III family.</text>
</comment>
<evidence type="ECO:0000256" key="4">
    <source>
        <dbReference type="ARBA" id="ARBA00025742"/>
    </source>
</evidence>
<evidence type="ECO:0000313" key="6">
    <source>
        <dbReference type="EMBL" id="MEH7828019.1"/>
    </source>
</evidence>
<dbReference type="PANTHER" id="PTHR42988:SF2">
    <property type="entry name" value="CYCLIC NUCLEOTIDE PHOSPHODIESTERASE CBUA0032-RELATED"/>
    <property type="match status" value="1"/>
</dbReference>
<keyword evidence="7" id="KW-1185">Reference proteome</keyword>
<dbReference type="PANTHER" id="PTHR42988">
    <property type="entry name" value="PHOSPHOHYDROLASE"/>
    <property type="match status" value="1"/>
</dbReference>
<comment type="caution">
    <text evidence="6">The sequence shown here is derived from an EMBL/GenBank/DDBJ whole genome shotgun (WGS) entry which is preliminary data.</text>
</comment>
<evidence type="ECO:0000256" key="2">
    <source>
        <dbReference type="ARBA" id="ARBA00022801"/>
    </source>
</evidence>
<dbReference type="InterPro" id="IPR004843">
    <property type="entry name" value="Calcineurin-like_PHP"/>
</dbReference>
<accession>A0ABU8BTJ4</accession>
<dbReference type="EMBL" id="JBALHR010000003">
    <property type="protein sequence ID" value="MEH7828019.1"/>
    <property type="molecule type" value="Genomic_DNA"/>
</dbReference>
<dbReference type="Gene3D" id="3.60.21.10">
    <property type="match status" value="1"/>
</dbReference>
<protein>
    <submittedName>
        <fullName evidence="6">Metallophosphoesterase</fullName>
    </submittedName>
</protein>
<evidence type="ECO:0000256" key="3">
    <source>
        <dbReference type="ARBA" id="ARBA00023004"/>
    </source>
</evidence>
<keyword evidence="1" id="KW-0479">Metal-binding</keyword>